<evidence type="ECO:0000313" key="2">
    <source>
        <dbReference type="EMBL" id="MBB6333838.1"/>
    </source>
</evidence>
<gene>
    <name evidence="2" type="ORF">HD592_000403</name>
    <name evidence="3" type="ORF">HD592_001761</name>
</gene>
<name>A0A923IZC2_9ACTO</name>
<protein>
    <recommendedName>
        <fullName evidence="5">AAA family ATPase</fullName>
    </recommendedName>
</protein>
<evidence type="ECO:0008006" key="5">
    <source>
        <dbReference type="Google" id="ProtNLM"/>
    </source>
</evidence>
<feature type="compositionally biased region" description="Acidic residues" evidence="1">
    <location>
        <begin position="1"/>
        <end position="19"/>
    </location>
</feature>
<comment type="caution">
    <text evidence="3">The sequence shown here is derived from an EMBL/GenBank/DDBJ whole genome shotgun (WGS) entry which is preliminary data.</text>
</comment>
<reference evidence="3" key="1">
    <citation type="submission" date="2020-08" db="EMBL/GenBank/DDBJ databases">
        <title>Sequencing the genomes of 1000 actinobacteria strains.</title>
        <authorList>
            <person name="Klenk H.-P."/>
        </authorList>
    </citation>
    <scope>NUCLEOTIDE SEQUENCE</scope>
    <source>
        <strain evidence="3">DSM 10695</strain>
    </source>
</reference>
<keyword evidence="4" id="KW-1185">Reference proteome</keyword>
<dbReference type="Pfam" id="PF13481">
    <property type="entry name" value="AAA_25"/>
    <property type="match status" value="1"/>
</dbReference>
<dbReference type="Gene3D" id="3.40.50.300">
    <property type="entry name" value="P-loop containing nucleotide triphosphate hydrolases"/>
    <property type="match status" value="1"/>
</dbReference>
<feature type="region of interest" description="Disordered" evidence="1">
    <location>
        <begin position="343"/>
        <end position="423"/>
    </location>
</feature>
<dbReference type="EMBL" id="JACHMK010000001">
    <property type="protein sequence ID" value="MBB6335196.1"/>
    <property type="molecule type" value="Genomic_DNA"/>
</dbReference>
<dbReference type="AlphaFoldDB" id="A0A923IZC2"/>
<dbReference type="EMBL" id="JACHMK010000001">
    <property type="protein sequence ID" value="MBB6333838.1"/>
    <property type="molecule type" value="Genomic_DNA"/>
</dbReference>
<sequence length="423" mass="45343">MNLEPDTWEDYAPGEDGDSDGWHDSDGHPLFTDLAVVLADGYRPPKPTVMRRDDRIGLFYANAVNVLFGESESGKTWIALAAIAEVLTDGGRALFVDLDHNGAQAIGARLLAFGVPFATVVDRTRFRVSEPDEWQDLQAVISIAVSTFRPALVVVDSVGEVVPLRGGNSNSPDDYTAVHRAVFTRLASAGAAVVAIDHEPKNRETAKLGATGTAAKRRAVNGAYLRVKKDARRPFAPGHGGAAYISIAKDRFGGLRGASPTGTEEREPLAARFVMDTDGDRLNWHLYAPGDNERNPDSAANEDHVRRLLEDPNVFAMTISGACSVLHIRREDAAKALAEAKRRKESELDAVPSSHTMGTEPGTIPTTGRRAAQFPHDSTVPDGSRTVPGTTHPNAVPAIVPSSHTMGTEPEPQTAPLWEDGAA</sequence>
<evidence type="ECO:0000313" key="3">
    <source>
        <dbReference type="EMBL" id="MBB6335196.1"/>
    </source>
</evidence>
<accession>A0A923IZC2</accession>
<evidence type="ECO:0000256" key="1">
    <source>
        <dbReference type="SAM" id="MobiDB-lite"/>
    </source>
</evidence>
<evidence type="ECO:0000313" key="4">
    <source>
        <dbReference type="Proteomes" id="UP000617426"/>
    </source>
</evidence>
<dbReference type="SUPFAM" id="SSF52540">
    <property type="entry name" value="P-loop containing nucleoside triphosphate hydrolases"/>
    <property type="match status" value="1"/>
</dbReference>
<dbReference type="Proteomes" id="UP000617426">
    <property type="component" value="Unassembled WGS sequence"/>
</dbReference>
<feature type="region of interest" description="Disordered" evidence="1">
    <location>
        <begin position="1"/>
        <end position="24"/>
    </location>
</feature>
<proteinExistence type="predicted"/>
<organism evidence="3 4">
    <name type="scientific">Schaalia hyovaginalis</name>
    <dbReference type="NCBI Taxonomy" id="29316"/>
    <lineage>
        <taxon>Bacteria</taxon>
        <taxon>Bacillati</taxon>
        <taxon>Actinomycetota</taxon>
        <taxon>Actinomycetes</taxon>
        <taxon>Actinomycetales</taxon>
        <taxon>Actinomycetaceae</taxon>
        <taxon>Schaalia</taxon>
    </lineage>
</organism>
<dbReference type="RefSeq" id="WP_184451501.1">
    <property type="nucleotide sequence ID" value="NZ_JACHMK010000001.1"/>
</dbReference>
<dbReference type="InterPro" id="IPR027417">
    <property type="entry name" value="P-loop_NTPase"/>
</dbReference>